<dbReference type="PANTHER" id="PTHR43429:SF3">
    <property type="entry name" value="NITRITE REDUCTASE [NAD(P)H]"/>
    <property type="match status" value="1"/>
</dbReference>
<dbReference type="KEGG" id="ahg:AHOG_08800"/>
<dbReference type="InterPro" id="IPR041854">
    <property type="entry name" value="BFD-like_2Fe2S-bd_dom_sf"/>
</dbReference>
<feature type="domain" description="NADH-rubredoxin oxidoreductase C-terminal" evidence="6">
    <location>
        <begin position="323"/>
        <end position="378"/>
    </location>
</feature>
<keyword evidence="2" id="KW-0285">Flavoprotein</keyword>
<keyword evidence="3" id="KW-0274">FAD</keyword>
<sequence length="487" mass="51419">MSRRQVVLIGYGMAGARLAEEIRRRDPTGDRVALTVFGEEPHPAYNRVLLSGVVAGSLSAEAVRTQDDDWALRNLVDLRRGLRMTELDRRGRRVRLDDGRWRPYDHLVLATGSRPWFPPLPGLLDFDGEPAPDVVPFRTLDDGERISAAARAGLRVAVLGGGLLGLEAARGLAGRGTEVTVVHPSDSLMERQLDAGASRVLASSLRRLGVRLRMGVPAVAHRPGTGLLLADGTTVAAELVVVAAGVRPAVEQAQAAGLAVDRGVLVDDRLRTADPDVSALGDCARHPGADAGLVQPAWEQAAVLADLLTGADPAARYRGTATVTRLKARDVDLAALGDVHVPVDSADAEVVCVQDPARGRYAKLVVRDERVAGAIVLGIPDAAASIIRFFDRGTPVPPDRLALLLGRALPAASGTDPSTRSADALVCRCNSVRREGLVQAWEAGARSVSDLALRTRATTGCGGCRDEVCALADWLADRQPAVAVPAV</sequence>
<dbReference type="InterPro" id="IPR016156">
    <property type="entry name" value="FAD/NAD-linked_Rdtase_dimer_sf"/>
</dbReference>
<dbReference type="AlphaFoldDB" id="A0A221W0V0"/>
<dbReference type="EC" id="1.7.1.4" evidence="7"/>
<dbReference type="InterPro" id="IPR050260">
    <property type="entry name" value="FAD-bd_OxRdtase"/>
</dbReference>
<feature type="domain" description="FAD/NAD(P)-binding" evidence="5">
    <location>
        <begin position="5"/>
        <end position="299"/>
    </location>
</feature>
<evidence type="ECO:0000256" key="2">
    <source>
        <dbReference type="ARBA" id="ARBA00022630"/>
    </source>
</evidence>
<dbReference type="Gene3D" id="3.30.390.30">
    <property type="match status" value="1"/>
</dbReference>
<proteinExistence type="predicted"/>
<evidence type="ECO:0000259" key="5">
    <source>
        <dbReference type="Pfam" id="PF07992"/>
    </source>
</evidence>
<dbReference type="Gene3D" id="1.10.10.1100">
    <property type="entry name" value="BFD-like [2Fe-2S]-binding domain"/>
    <property type="match status" value="1"/>
</dbReference>
<dbReference type="Pfam" id="PF04324">
    <property type="entry name" value="Fer2_BFD"/>
    <property type="match status" value="1"/>
</dbReference>
<dbReference type="RefSeq" id="WP_093940910.1">
    <property type="nucleotide sequence ID" value="NZ_CP022521.1"/>
</dbReference>
<comment type="cofactor">
    <cofactor evidence="1">
        <name>FAD</name>
        <dbReference type="ChEBI" id="CHEBI:57692"/>
    </cofactor>
</comment>
<evidence type="ECO:0000313" key="7">
    <source>
        <dbReference type="EMBL" id="ASO19404.1"/>
    </source>
</evidence>
<dbReference type="Pfam" id="PF07992">
    <property type="entry name" value="Pyr_redox_2"/>
    <property type="match status" value="1"/>
</dbReference>
<name>A0A221W0V0_9PSEU</name>
<evidence type="ECO:0000256" key="1">
    <source>
        <dbReference type="ARBA" id="ARBA00001974"/>
    </source>
</evidence>
<dbReference type="PANTHER" id="PTHR43429">
    <property type="entry name" value="PYRIDINE NUCLEOTIDE-DISULFIDE OXIDOREDUCTASE DOMAIN-CONTAINING"/>
    <property type="match status" value="1"/>
</dbReference>
<organism evidence="7 8">
    <name type="scientific">Actinoalloteichus hoggarensis</name>
    <dbReference type="NCBI Taxonomy" id="1470176"/>
    <lineage>
        <taxon>Bacteria</taxon>
        <taxon>Bacillati</taxon>
        <taxon>Actinomycetota</taxon>
        <taxon>Actinomycetes</taxon>
        <taxon>Pseudonocardiales</taxon>
        <taxon>Pseudonocardiaceae</taxon>
        <taxon>Actinoalloteichus</taxon>
    </lineage>
</organism>
<dbReference type="InterPro" id="IPR036188">
    <property type="entry name" value="FAD/NAD-bd_sf"/>
</dbReference>
<protein>
    <submittedName>
        <fullName evidence="7">Nitrite reductase [NAD(P)H]</fullName>
        <ecNumber evidence="7">1.7.1.4</ecNumber>
    </submittedName>
</protein>
<evidence type="ECO:0000259" key="4">
    <source>
        <dbReference type="Pfam" id="PF04324"/>
    </source>
</evidence>
<feature type="domain" description="BFD-like [2Fe-2S]-binding" evidence="4">
    <location>
        <begin position="425"/>
        <end position="469"/>
    </location>
</feature>
<dbReference type="GO" id="GO:0008942">
    <property type="term" value="F:nitrite reductase [NAD(P)H] activity"/>
    <property type="evidence" value="ECO:0007669"/>
    <property type="project" value="UniProtKB-EC"/>
</dbReference>
<evidence type="ECO:0000313" key="8">
    <source>
        <dbReference type="Proteomes" id="UP000204221"/>
    </source>
</evidence>
<dbReference type="InterPro" id="IPR007419">
    <property type="entry name" value="BFD-like_2Fe2S-bd_dom"/>
</dbReference>
<dbReference type="Proteomes" id="UP000204221">
    <property type="component" value="Chromosome"/>
</dbReference>
<dbReference type="InterPro" id="IPR041575">
    <property type="entry name" value="Rubredoxin_C"/>
</dbReference>
<evidence type="ECO:0000259" key="6">
    <source>
        <dbReference type="Pfam" id="PF18267"/>
    </source>
</evidence>
<dbReference type="InterPro" id="IPR023753">
    <property type="entry name" value="FAD/NAD-binding_dom"/>
</dbReference>
<dbReference type="Pfam" id="PF18267">
    <property type="entry name" value="Rubredoxin_C"/>
    <property type="match status" value="1"/>
</dbReference>
<evidence type="ECO:0000256" key="3">
    <source>
        <dbReference type="ARBA" id="ARBA00022827"/>
    </source>
</evidence>
<reference evidence="7 8" key="1">
    <citation type="submission" date="2017-07" db="EMBL/GenBank/DDBJ databases">
        <title>Complete genome sequence of Actinoalloteichus hoggarensis DSM 45943, type strain of Actinoalloteichus hoggarensis.</title>
        <authorList>
            <person name="Ruckert C."/>
            <person name="Nouioui I."/>
            <person name="Willmese J."/>
            <person name="van Wezel G."/>
            <person name="Klenk H.-P."/>
            <person name="Kalinowski J."/>
            <person name="Zotchev S.B."/>
        </authorList>
    </citation>
    <scope>NUCLEOTIDE SEQUENCE [LARGE SCALE GENOMIC DNA]</scope>
    <source>
        <strain evidence="7 8">DSM 45943</strain>
    </source>
</reference>
<dbReference type="PRINTS" id="PR00368">
    <property type="entry name" value="FADPNR"/>
</dbReference>
<dbReference type="Gene3D" id="3.50.50.60">
    <property type="entry name" value="FAD/NAD(P)-binding domain"/>
    <property type="match status" value="2"/>
</dbReference>
<gene>
    <name evidence="7" type="primary">nasD2</name>
    <name evidence="7" type="ORF">AHOG_08800</name>
</gene>
<keyword evidence="8" id="KW-1185">Reference proteome</keyword>
<dbReference type="PRINTS" id="PR00411">
    <property type="entry name" value="PNDRDTASEI"/>
</dbReference>
<keyword evidence="7" id="KW-0560">Oxidoreductase</keyword>
<dbReference type="OrthoDB" id="9768666at2"/>
<accession>A0A221W0V0</accession>
<dbReference type="EMBL" id="CP022521">
    <property type="protein sequence ID" value="ASO19404.1"/>
    <property type="molecule type" value="Genomic_DNA"/>
</dbReference>
<dbReference type="SUPFAM" id="SSF51905">
    <property type="entry name" value="FAD/NAD(P)-binding domain"/>
    <property type="match status" value="2"/>
</dbReference>